<dbReference type="Gene3D" id="2.40.50.140">
    <property type="entry name" value="Nucleic acid-binding proteins"/>
    <property type="match status" value="1"/>
</dbReference>
<evidence type="ECO:0000256" key="1">
    <source>
        <dbReference type="ARBA" id="ARBA00004123"/>
    </source>
</evidence>
<comment type="subcellular location">
    <subcellularLocation>
        <location evidence="1">Nucleus</location>
    </subcellularLocation>
</comment>
<evidence type="ECO:0000256" key="3">
    <source>
        <dbReference type="ARBA" id="ARBA00023242"/>
    </source>
</evidence>
<dbReference type="GO" id="GO:0003684">
    <property type="term" value="F:damaged DNA binding"/>
    <property type="evidence" value="ECO:0007669"/>
    <property type="project" value="TreeGrafter"/>
</dbReference>
<dbReference type="GO" id="GO:0006284">
    <property type="term" value="P:base-excision repair"/>
    <property type="evidence" value="ECO:0007669"/>
    <property type="project" value="TreeGrafter"/>
</dbReference>
<dbReference type="GO" id="GO:0005662">
    <property type="term" value="C:DNA replication factor A complex"/>
    <property type="evidence" value="ECO:0007669"/>
    <property type="project" value="TreeGrafter"/>
</dbReference>
<organism evidence="4 5">
    <name type="scientific">Knufia fluminis</name>
    <dbReference type="NCBI Taxonomy" id="191047"/>
    <lineage>
        <taxon>Eukaryota</taxon>
        <taxon>Fungi</taxon>
        <taxon>Dikarya</taxon>
        <taxon>Ascomycota</taxon>
        <taxon>Pezizomycotina</taxon>
        <taxon>Eurotiomycetes</taxon>
        <taxon>Chaetothyriomycetidae</taxon>
        <taxon>Chaetothyriales</taxon>
        <taxon>Trichomeriaceae</taxon>
        <taxon>Knufia</taxon>
    </lineage>
</organism>
<name>A0AAN8EKF3_9EURO</name>
<protein>
    <recommendedName>
        <fullName evidence="6">Replication factor A protein 3</fullName>
    </recommendedName>
</protein>
<proteinExistence type="inferred from homology"/>
<gene>
    <name evidence="4" type="ORF">OHC33_003511</name>
</gene>
<evidence type="ECO:0000256" key="2">
    <source>
        <dbReference type="ARBA" id="ARBA00009761"/>
    </source>
</evidence>
<dbReference type="GO" id="GO:0006260">
    <property type="term" value="P:DNA replication"/>
    <property type="evidence" value="ECO:0007669"/>
    <property type="project" value="InterPro"/>
</dbReference>
<keyword evidence="3" id="KW-0539">Nucleus</keyword>
<evidence type="ECO:0008006" key="6">
    <source>
        <dbReference type="Google" id="ProtNLM"/>
    </source>
</evidence>
<comment type="similarity">
    <text evidence="2">Belongs to the replication factor A protein 3 family.</text>
</comment>
<dbReference type="InterPro" id="IPR013970">
    <property type="entry name" value="Rfa2"/>
</dbReference>
<dbReference type="GO" id="GO:0035861">
    <property type="term" value="C:site of double-strand break"/>
    <property type="evidence" value="ECO:0007669"/>
    <property type="project" value="TreeGrafter"/>
</dbReference>
<evidence type="ECO:0000313" key="4">
    <source>
        <dbReference type="EMBL" id="KAK5955870.1"/>
    </source>
</evidence>
<dbReference type="InterPro" id="IPR012340">
    <property type="entry name" value="NA-bd_OB-fold"/>
</dbReference>
<dbReference type="GO" id="GO:0003697">
    <property type="term" value="F:single-stranded DNA binding"/>
    <property type="evidence" value="ECO:0007669"/>
    <property type="project" value="TreeGrafter"/>
</dbReference>
<dbReference type="GO" id="GO:0006298">
    <property type="term" value="P:mismatch repair"/>
    <property type="evidence" value="ECO:0007669"/>
    <property type="project" value="TreeGrafter"/>
</dbReference>
<dbReference type="SUPFAM" id="SSF50249">
    <property type="entry name" value="Nucleic acid-binding proteins"/>
    <property type="match status" value="1"/>
</dbReference>
<dbReference type="PANTHER" id="PTHR15114:SF1">
    <property type="entry name" value="REPLICATION PROTEIN A 14 KDA SUBUNIT"/>
    <property type="match status" value="1"/>
</dbReference>
<dbReference type="Pfam" id="PF08661">
    <property type="entry name" value="Rep_fac-A_3"/>
    <property type="match status" value="1"/>
</dbReference>
<evidence type="ECO:0000313" key="5">
    <source>
        <dbReference type="Proteomes" id="UP001316803"/>
    </source>
</evidence>
<accession>A0AAN8EKF3</accession>
<dbReference type="Proteomes" id="UP001316803">
    <property type="component" value="Unassembled WGS sequence"/>
</dbReference>
<dbReference type="GO" id="GO:0006289">
    <property type="term" value="P:nucleotide-excision repair"/>
    <property type="evidence" value="ECO:0007669"/>
    <property type="project" value="TreeGrafter"/>
</dbReference>
<reference evidence="4 5" key="1">
    <citation type="submission" date="2022-12" db="EMBL/GenBank/DDBJ databases">
        <title>Genomic features and morphological characterization of a novel Knufia sp. strain isolated from spacecraft assembly facility.</title>
        <authorList>
            <person name="Teixeira M."/>
            <person name="Chander A.M."/>
            <person name="Stajich J.E."/>
            <person name="Venkateswaran K."/>
        </authorList>
    </citation>
    <scope>NUCLEOTIDE SEQUENCE [LARGE SCALE GENOMIC DNA]</scope>
    <source>
        <strain evidence="4 5">FJI-L2-BK-P2</strain>
    </source>
</reference>
<sequence>MSLSTPRILPKHLEQFGPGAHAPVNTVRLLGTITSIHGSSATLTSGDGDTVTLVLNRDSHLSPQSLYEVVGKVINLEGGAGLGVRVMAAVEWPKSPEGKPVDLKAYEAVVDATHRYKEIFYVDEEK</sequence>
<comment type="caution">
    <text evidence="4">The sequence shown here is derived from an EMBL/GenBank/DDBJ whole genome shotgun (WGS) entry which is preliminary data.</text>
</comment>
<dbReference type="GO" id="GO:0000724">
    <property type="term" value="P:double-strand break repair via homologous recombination"/>
    <property type="evidence" value="ECO:0007669"/>
    <property type="project" value="TreeGrafter"/>
</dbReference>
<dbReference type="CDD" id="cd04479">
    <property type="entry name" value="RPA3"/>
    <property type="match status" value="1"/>
</dbReference>
<dbReference type="EMBL" id="JAKLMC020000006">
    <property type="protein sequence ID" value="KAK5955870.1"/>
    <property type="molecule type" value="Genomic_DNA"/>
</dbReference>
<dbReference type="AlphaFoldDB" id="A0AAN8EKF3"/>
<keyword evidence="5" id="KW-1185">Reference proteome</keyword>
<dbReference type="PANTHER" id="PTHR15114">
    <property type="entry name" value="REPLICATION PROTEIN A3"/>
    <property type="match status" value="1"/>
</dbReference>